<dbReference type="EMBL" id="UGXR01000001">
    <property type="protein sequence ID" value="SUH10192.1"/>
    <property type="molecule type" value="Genomic_DNA"/>
</dbReference>
<sequence length="98" mass="10853">MASGLQCWNASGVLVADLTDYNMRYVGTTTLGIGTGTTTSWNVGWGGMRPTGWLAIVRQTYNSNDFYCIPYNDSFVVQYLPVSGVYAQTLIIDIYTFE</sequence>
<proteinExistence type="predicted"/>
<evidence type="ECO:0000313" key="2">
    <source>
        <dbReference type="EMBL" id="SUH10192.1"/>
    </source>
</evidence>
<gene>
    <name evidence="1" type="ORF">G0D64_21690</name>
    <name evidence="2" type="ORF">NCTC8256_04187</name>
</gene>
<reference evidence="1" key="3">
    <citation type="submission" date="2018-07" db="EMBL/GenBank/DDBJ databases">
        <authorList>
            <consortium name="NCBI Pathogen Detection Project"/>
        </authorList>
    </citation>
    <scope>NUCLEOTIDE SEQUENCE</scope>
    <source>
        <strain evidence="1">13-0166</strain>
    </source>
</reference>
<name>A0A379VTM4_SALET</name>
<dbReference type="Proteomes" id="UP000254346">
    <property type="component" value="Unassembled WGS sequence"/>
</dbReference>
<protein>
    <submittedName>
        <fullName evidence="2">Uncharacterized protein</fullName>
    </submittedName>
</protein>
<evidence type="ECO:0000313" key="3">
    <source>
        <dbReference type="Proteomes" id="UP000254346"/>
    </source>
</evidence>
<accession>A0A379VTM4</accession>
<reference evidence="1" key="1">
    <citation type="journal article" date="2018" name="Genome Biol.">
        <title>SKESA: strategic k-mer extension for scrupulous assemblies.</title>
        <authorList>
            <person name="Souvorov A."/>
            <person name="Agarwala R."/>
            <person name="Lipman D.J."/>
        </authorList>
    </citation>
    <scope>NUCLEOTIDE SEQUENCE</scope>
    <source>
        <strain evidence="1">13-0166</strain>
    </source>
</reference>
<reference evidence="2 3" key="2">
    <citation type="submission" date="2018-06" db="EMBL/GenBank/DDBJ databases">
        <authorList>
            <consortium name="Pathogen Informatics"/>
            <person name="Doyle S."/>
        </authorList>
    </citation>
    <scope>NUCLEOTIDE SEQUENCE [LARGE SCALE GENOMIC DNA]</scope>
    <source>
        <strain evidence="2 3">NCTC8256</strain>
    </source>
</reference>
<organism evidence="2 3">
    <name type="scientific">Salmonella enterica I</name>
    <dbReference type="NCBI Taxonomy" id="59201"/>
    <lineage>
        <taxon>Bacteria</taxon>
        <taxon>Pseudomonadati</taxon>
        <taxon>Pseudomonadota</taxon>
        <taxon>Gammaproteobacteria</taxon>
        <taxon>Enterobacterales</taxon>
        <taxon>Enterobacteriaceae</taxon>
        <taxon>Salmonella</taxon>
    </lineage>
</organism>
<dbReference type="EMBL" id="DAAMJH010000066">
    <property type="protein sequence ID" value="HAC6890527.1"/>
    <property type="molecule type" value="Genomic_DNA"/>
</dbReference>
<dbReference type="AlphaFoldDB" id="A0A379VTM4"/>
<dbReference type="RefSeq" id="WP_033904751.1">
    <property type="nucleotide sequence ID" value="NZ_CP065108.1"/>
</dbReference>
<evidence type="ECO:0000313" key="1">
    <source>
        <dbReference type="EMBL" id="HAC6890527.1"/>
    </source>
</evidence>